<feature type="domain" description="UDENN" evidence="4">
    <location>
        <begin position="1"/>
        <end position="319"/>
    </location>
</feature>
<feature type="compositionally biased region" description="Pro residues" evidence="3">
    <location>
        <begin position="737"/>
        <end position="748"/>
    </location>
</feature>
<dbReference type="PANTHER" id="PTHR13196:SF14">
    <property type="entry name" value="UDENN DOMAIN-CONTAINING PROTEIN"/>
    <property type="match status" value="1"/>
</dbReference>
<protein>
    <recommendedName>
        <fullName evidence="4">UDENN domain-containing protein</fullName>
    </recommendedName>
</protein>
<feature type="compositionally biased region" description="Polar residues" evidence="3">
    <location>
        <begin position="574"/>
        <end position="588"/>
    </location>
</feature>
<proteinExistence type="predicted"/>
<dbReference type="VEuPathDB" id="VectorBase:ADIR005112"/>
<feature type="compositionally biased region" description="Low complexity" evidence="3">
    <location>
        <begin position="502"/>
        <end position="550"/>
    </location>
</feature>
<dbReference type="InterPro" id="IPR005112">
    <property type="entry name" value="dDENN_dom"/>
</dbReference>
<name>A0A182NBT2_9DIPT</name>
<dbReference type="GO" id="GO:0005829">
    <property type="term" value="C:cytosol"/>
    <property type="evidence" value="ECO:0007669"/>
    <property type="project" value="TreeGrafter"/>
</dbReference>
<dbReference type="AlphaFoldDB" id="A0A182NBT2"/>
<feature type="compositionally biased region" description="Low complexity" evidence="3">
    <location>
        <begin position="694"/>
        <end position="703"/>
    </location>
</feature>
<evidence type="ECO:0000313" key="5">
    <source>
        <dbReference type="EnsemblMetazoa" id="ADIR005112-PA"/>
    </source>
</evidence>
<dbReference type="GO" id="GO:0005085">
    <property type="term" value="F:guanyl-nucleotide exchange factor activity"/>
    <property type="evidence" value="ECO:0007669"/>
    <property type="project" value="InterPro"/>
</dbReference>
<dbReference type="Pfam" id="PF03455">
    <property type="entry name" value="dDENN"/>
    <property type="match status" value="1"/>
</dbReference>
<dbReference type="InterPro" id="IPR043153">
    <property type="entry name" value="DENN_C"/>
</dbReference>
<dbReference type="GO" id="GO:1901981">
    <property type="term" value="F:phosphatidylinositol phosphate binding"/>
    <property type="evidence" value="ECO:0007669"/>
    <property type="project" value="TreeGrafter"/>
</dbReference>
<feature type="region of interest" description="Disordered" evidence="3">
    <location>
        <begin position="1044"/>
        <end position="1116"/>
    </location>
</feature>
<dbReference type="GO" id="GO:0030136">
    <property type="term" value="C:clathrin-coated vesicle"/>
    <property type="evidence" value="ECO:0007669"/>
    <property type="project" value="UniProtKB-SubCell"/>
</dbReference>
<feature type="region of interest" description="Disordered" evidence="3">
    <location>
        <begin position="822"/>
        <end position="883"/>
    </location>
</feature>
<feature type="compositionally biased region" description="Basic residues" evidence="3">
    <location>
        <begin position="980"/>
        <end position="991"/>
    </location>
</feature>
<organism evidence="5 6">
    <name type="scientific">Anopheles dirus</name>
    <dbReference type="NCBI Taxonomy" id="7168"/>
    <lineage>
        <taxon>Eukaryota</taxon>
        <taxon>Metazoa</taxon>
        <taxon>Ecdysozoa</taxon>
        <taxon>Arthropoda</taxon>
        <taxon>Hexapoda</taxon>
        <taxon>Insecta</taxon>
        <taxon>Pterygota</taxon>
        <taxon>Neoptera</taxon>
        <taxon>Endopterygota</taxon>
        <taxon>Diptera</taxon>
        <taxon>Nematocera</taxon>
        <taxon>Culicoidea</taxon>
        <taxon>Culicidae</taxon>
        <taxon>Anophelinae</taxon>
        <taxon>Anopheles</taxon>
    </lineage>
</organism>
<dbReference type="Gene3D" id="3.30.450.200">
    <property type="match status" value="1"/>
</dbReference>
<evidence type="ECO:0000259" key="4">
    <source>
        <dbReference type="PROSITE" id="PS50211"/>
    </source>
</evidence>
<dbReference type="GO" id="GO:0006897">
    <property type="term" value="P:endocytosis"/>
    <property type="evidence" value="ECO:0007669"/>
    <property type="project" value="TreeGrafter"/>
</dbReference>
<evidence type="ECO:0000313" key="6">
    <source>
        <dbReference type="Proteomes" id="UP000075884"/>
    </source>
</evidence>
<evidence type="ECO:0000256" key="1">
    <source>
        <dbReference type="ARBA" id="ARBA00004132"/>
    </source>
</evidence>
<sequence>MNCTVRTIQVHSFVLTNIDSKWRFGFCRHDPKSPTAMVIITYLPWHDTFMRFLNVLADIRKNRPNEFASFLAESYNKGVPEPGACLKLHYDRASQTFLFQRPQQFQLPSIPENHNLNQYYNFVEPKFMIGIFAAMLAERRIIFVSRRLDILSSCVQAANAFLYPMVWQHIFIPVLPMQMKDILDAPMPFLIGVPEAVYETLRREEIGDVVILNCDKRTLETPFDDVKSMPQELVSSLKKQLANQADHRGDRVSKIFLGILVQLIGGYRDAVKFNDKITFDPETFIESRPSHLRPFLDKMLDLQIFQQFIEERLDMLNTGQGFSDEFEVEYFRYAEKSGRKTKQYKDLLKNFKDKVKEGGKGVKTAYKGLRSKFRETTPPKTKLDSSSSLHLHHQYDVGGHHQSAPNSPVFNKRPQTIALPDDVYHTHNPHQMLTPSSTSLHNSPHILLGSHHHHVHHHLLQSLPQSNGVGGSAGNSSSAGYHSASAAMTRSGSSAAGSTYANHTGNISSSNNNNNNNSHSTNNNSATMTSSSASDIRSPTLSPTSSNSSSEMNLWQEMQHHLTLFKSPAVNRNLKPTNSNGAEGSRPSSRAGAPVSPPGSNSGALPRIQESVAVGASHPLLSLDLEDSNRPCNSCNNNGSTDYHEEEHDEEDDDQTNFDLSPDAPCPPIPPRRFQSAADALAAIQISPPPMSPPSSSSSTSSPYRTYNNFVPPPVPKPKLAGATVTPPSPSIIDQSPPLPSPPPPPPLKANILQFDDEEEQLITLTTTTTTTATPVGGQAAAAGGASATTTTSMSMTFGQPVVRKAGHGTNHHILPPLVPQVQQQSGKAPPPAPLQHAYTLPHPPKAQAPQPPQRPPLAPKPTLRKESQNGDTPDWCEATARTPTKDDSLDLITLDTTNSSFELEDFDPLNERARPIGGTAVTPGSSTALTTTPSSFHRSAGMANASGVTVPTASFPSTSLSVNNPVYPYFTPLYQQNVQHHHNHHHHRAQGRGSEGPLQQRPTSDHITNGAGAGSTARESNVSDDFELLRNYGLDKFALLDGGSTKPTARAHVNGSTGGGSGSKTELQNSTTTNLSHASAQQVPNGRGKHSTLEDSNRPNGQTTRPAFNNWTTFD</sequence>
<keyword evidence="2" id="KW-0968">Cytoplasmic vesicle</keyword>
<accession>A0A182NBT2</accession>
<reference evidence="5" key="2">
    <citation type="submission" date="2020-05" db="UniProtKB">
        <authorList>
            <consortium name="EnsemblMetazoa"/>
        </authorList>
    </citation>
    <scope>IDENTIFICATION</scope>
    <source>
        <strain evidence="5">WRAIR2</strain>
    </source>
</reference>
<dbReference type="EnsemblMetazoa" id="ADIR005112-RA">
    <property type="protein sequence ID" value="ADIR005112-PA"/>
    <property type="gene ID" value="ADIR005112"/>
</dbReference>
<feature type="region of interest" description="Disordered" evidence="3">
    <location>
        <begin position="623"/>
        <end position="673"/>
    </location>
</feature>
<feature type="compositionally biased region" description="Polar residues" evidence="3">
    <location>
        <begin position="630"/>
        <end position="641"/>
    </location>
</feature>
<dbReference type="FunFam" id="3.40.50.11500:FF:000001">
    <property type="entry name" value="Putative DENN domain-containing protein 1A"/>
    <property type="match status" value="1"/>
</dbReference>
<dbReference type="STRING" id="7168.A0A182NBT2"/>
<feature type="compositionally biased region" description="Polar residues" evidence="3">
    <location>
        <begin position="429"/>
        <end position="442"/>
    </location>
</feature>
<feature type="compositionally biased region" description="Pro residues" evidence="3">
    <location>
        <begin position="842"/>
        <end position="860"/>
    </location>
</feature>
<feature type="region of interest" description="Disordered" evidence="3">
    <location>
        <begin position="422"/>
        <end position="446"/>
    </location>
</feature>
<evidence type="ECO:0000256" key="2">
    <source>
        <dbReference type="ARBA" id="ARBA00023329"/>
    </source>
</evidence>
<dbReference type="Gene3D" id="3.40.50.11500">
    <property type="match status" value="1"/>
</dbReference>
<dbReference type="Pfam" id="PF02141">
    <property type="entry name" value="DENN"/>
    <property type="match status" value="1"/>
</dbReference>
<dbReference type="Gene3D" id="6.10.140.1000">
    <property type="match status" value="1"/>
</dbReference>
<comment type="subcellular location">
    <subcellularLocation>
        <location evidence="1">Cytoplasmic vesicle</location>
        <location evidence="1">Clathrin-coated vesicle</location>
    </subcellularLocation>
</comment>
<dbReference type="SMART" id="SM00801">
    <property type="entry name" value="dDENN"/>
    <property type="match status" value="1"/>
</dbReference>
<evidence type="ECO:0000256" key="3">
    <source>
        <dbReference type="SAM" id="MobiDB-lite"/>
    </source>
</evidence>
<dbReference type="PROSITE" id="PS50211">
    <property type="entry name" value="DENN"/>
    <property type="match status" value="1"/>
</dbReference>
<dbReference type="InterPro" id="IPR037516">
    <property type="entry name" value="Tripartite_DENN"/>
</dbReference>
<dbReference type="SMART" id="SM00799">
    <property type="entry name" value="DENN"/>
    <property type="match status" value="1"/>
</dbReference>
<reference evidence="6" key="1">
    <citation type="submission" date="2013-03" db="EMBL/GenBank/DDBJ databases">
        <title>The Genome Sequence of Anopheles dirus WRAIR2.</title>
        <authorList>
            <consortium name="The Broad Institute Genomics Platform"/>
            <person name="Neafsey D.E."/>
            <person name="Walton C."/>
            <person name="Walker B."/>
            <person name="Young S.K."/>
            <person name="Zeng Q."/>
            <person name="Gargeya S."/>
            <person name="Fitzgerald M."/>
            <person name="Haas B."/>
            <person name="Abouelleil A."/>
            <person name="Allen A.W."/>
            <person name="Alvarado L."/>
            <person name="Arachchi H.M."/>
            <person name="Berlin A.M."/>
            <person name="Chapman S.B."/>
            <person name="Gainer-Dewar J."/>
            <person name="Goldberg J."/>
            <person name="Griggs A."/>
            <person name="Gujja S."/>
            <person name="Hansen M."/>
            <person name="Howarth C."/>
            <person name="Imamovic A."/>
            <person name="Ireland A."/>
            <person name="Larimer J."/>
            <person name="McCowan C."/>
            <person name="Murphy C."/>
            <person name="Pearson M."/>
            <person name="Poon T.W."/>
            <person name="Priest M."/>
            <person name="Roberts A."/>
            <person name="Saif S."/>
            <person name="Shea T."/>
            <person name="Sisk P."/>
            <person name="Sykes S."/>
            <person name="Wortman J."/>
            <person name="Nusbaum C."/>
            <person name="Birren B."/>
        </authorList>
    </citation>
    <scope>NUCLEOTIDE SEQUENCE [LARGE SCALE GENOMIC DNA]</scope>
    <source>
        <strain evidence="6">WRAIR2</strain>
    </source>
</reference>
<feature type="region of interest" description="Disordered" evidence="3">
    <location>
        <begin position="493"/>
        <end position="551"/>
    </location>
</feature>
<feature type="compositionally biased region" description="Acidic residues" evidence="3">
    <location>
        <begin position="647"/>
        <end position="656"/>
    </location>
</feature>
<dbReference type="PANTHER" id="PTHR13196">
    <property type="entry name" value="DENN DOMAIN-CONTAINING"/>
    <property type="match status" value="1"/>
</dbReference>
<dbReference type="InterPro" id="IPR001194">
    <property type="entry name" value="cDENN_dom"/>
</dbReference>
<keyword evidence="6" id="KW-1185">Reference proteome</keyword>
<feature type="compositionally biased region" description="Polar residues" evidence="3">
    <location>
        <begin position="1099"/>
        <end position="1116"/>
    </location>
</feature>
<feature type="compositionally biased region" description="Polar residues" evidence="3">
    <location>
        <begin position="1065"/>
        <end position="1085"/>
    </location>
</feature>
<feature type="region of interest" description="Disordered" evidence="3">
    <location>
        <begin position="979"/>
        <end position="1021"/>
    </location>
</feature>
<dbReference type="Proteomes" id="UP000075884">
    <property type="component" value="Unassembled WGS sequence"/>
</dbReference>
<feature type="region of interest" description="Disordered" evidence="3">
    <location>
        <begin position="686"/>
        <end position="751"/>
    </location>
</feature>
<dbReference type="GO" id="GO:0032456">
    <property type="term" value="P:endocytic recycling"/>
    <property type="evidence" value="ECO:0007669"/>
    <property type="project" value="TreeGrafter"/>
</dbReference>
<dbReference type="InterPro" id="IPR040032">
    <property type="entry name" value="DENND1A/B/C"/>
</dbReference>
<feature type="region of interest" description="Disordered" evidence="3">
    <location>
        <begin position="568"/>
        <end position="605"/>
    </location>
</feature>